<dbReference type="GO" id="GO:0003886">
    <property type="term" value="F:DNA (cytosine-5-)-methyltransferase activity"/>
    <property type="evidence" value="ECO:0007669"/>
    <property type="project" value="UniProtKB-EC"/>
</dbReference>
<dbReference type="NCBIfam" id="TIGR00675">
    <property type="entry name" value="dcm"/>
    <property type="match status" value="1"/>
</dbReference>
<evidence type="ECO:0000256" key="8">
    <source>
        <dbReference type="RuleBase" id="RU000417"/>
    </source>
</evidence>
<dbReference type="AlphaFoldDB" id="A0A428IXZ3"/>
<feature type="active site" evidence="6">
    <location>
        <position position="80"/>
    </location>
</feature>
<dbReference type="Pfam" id="PF00145">
    <property type="entry name" value="DNA_methylase"/>
    <property type="match status" value="1"/>
</dbReference>
<dbReference type="SUPFAM" id="SSF53335">
    <property type="entry name" value="S-adenosyl-L-methionine-dependent methyltransferases"/>
    <property type="match status" value="1"/>
</dbReference>
<evidence type="ECO:0000256" key="3">
    <source>
        <dbReference type="ARBA" id="ARBA00022691"/>
    </source>
</evidence>
<dbReference type="PANTHER" id="PTHR10629">
    <property type="entry name" value="CYTOSINE-SPECIFIC METHYLTRANSFERASE"/>
    <property type="match status" value="1"/>
</dbReference>
<dbReference type="InterPro" id="IPR001525">
    <property type="entry name" value="C5_MeTfrase"/>
</dbReference>
<comment type="catalytic activity">
    <reaction evidence="5 8">
        <text>a 2'-deoxycytidine in DNA + S-adenosyl-L-methionine = a 5-methyl-2'-deoxycytidine in DNA + S-adenosyl-L-homocysteine + H(+)</text>
        <dbReference type="Rhea" id="RHEA:13681"/>
        <dbReference type="Rhea" id="RHEA-COMP:11369"/>
        <dbReference type="Rhea" id="RHEA-COMP:11370"/>
        <dbReference type="ChEBI" id="CHEBI:15378"/>
        <dbReference type="ChEBI" id="CHEBI:57856"/>
        <dbReference type="ChEBI" id="CHEBI:59789"/>
        <dbReference type="ChEBI" id="CHEBI:85452"/>
        <dbReference type="ChEBI" id="CHEBI:85454"/>
        <dbReference type="EC" id="2.1.1.37"/>
    </reaction>
</comment>
<evidence type="ECO:0000256" key="2">
    <source>
        <dbReference type="ARBA" id="ARBA00022679"/>
    </source>
</evidence>
<dbReference type="PROSITE" id="PS51679">
    <property type="entry name" value="SAM_MT_C5"/>
    <property type="match status" value="1"/>
</dbReference>
<evidence type="ECO:0000256" key="1">
    <source>
        <dbReference type="ARBA" id="ARBA00022603"/>
    </source>
</evidence>
<dbReference type="PROSITE" id="PS00094">
    <property type="entry name" value="C5_MTASE_1"/>
    <property type="match status" value="1"/>
</dbReference>
<keyword evidence="4" id="KW-0680">Restriction system</keyword>
<dbReference type="Proteomes" id="UP000280066">
    <property type="component" value="Unassembled WGS sequence"/>
</dbReference>
<accession>A0A428IXZ3</accession>
<dbReference type="EC" id="2.1.1.37" evidence="8"/>
<reference evidence="10 11" key="1">
    <citation type="submission" date="2018-12" db="EMBL/GenBank/DDBJ databases">
        <authorList>
            <person name="Feng G."/>
            <person name="Zhu H."/>
        </authorList>
    </citation>
    <scope>NUCLEOTIDE SEQUENCE [LARGE SCALE GENOMIC DNA]</scope>
    <source>
        <strain evidence="10 11">9PBR-2</strain>
    </source>
</reference>
<evidence type="ECO:0000256" key="9">
    <source>
        <dbReference type="SAM" id="MobiDB-lite"/>
    </source>
</evidence>
<evidence type="ECO:0000256" key="6">
    <source>
        <dbReference type="PROSITE-ProRule" id="PRU01016"/>
    </source>
</evidence>
<dbReference type="InterPro" id="IPR018117">
    <property type="entry name" value="C5_DNA_meth_AS"/>
</dbReference>
<name>A0A428IXZ3_9BACT</name>
<sequence>MKAIDLFCGCGGLTEGLKNAGYEVVGAVDNEPIAVKTYRINHPGVYVWEQDIKDLKASHIFKETGLREGQLDLLAGCPPCQGFSRLTTLNGSIDTGKERRAKNELLFQFERLVKVLRPKAIMLENVPALYDNSRLQRFLKTLDKLGYHSDPKDVVKVLNVAAYGVPQRRRRLILMTTLGGPVEFAKPLKEKQTVRDVLGLLRPAGQSGDSLHDLPDRRSEAMMQRIRDTKPNGGSRGDLPLEQQPPCHREQTGFRDVYGRMKWDDVSPTMTSGCNNPSKGRFLHPEEHRAITLREAALFQSFPKDYHFCLDRGKQAVALMIGNALPPVFIEAHAVHISEALRKYQLA</sequence>
<evidence type="ECO:0000256" key="4">
    <source>
        <dbReference type="ARBA" id="ARBA00022747"/>
    </source>
</evidence>
<dbReference type="GO" id="GO:0003677">
    <property type="term" value="F:DNA binding"/>
    <property type="evidence" value="ECO:0007669"/>
    <property type="project" value="TreeGrafter"/>
</dbReference>
<keyword evidence="1 6" id="KW-0489">Methyltransferase</keyword>
<dbReference type="GO" id="GO:0009307">
    <property type="term" value="P:DNA restriction-modification system"/>
    <property type="evidence" value="ECO:0007669"/>
    <property type="project" value="UniProtKB-KW"/>
</dbReference>
<feature type="region of interest" description="Disordered" evidence="9">
    <location>
        <begin position="228"/>
        <end position="249"/>
    </location>
</feature>
<dbReference type="Gene3D" id="3.90.120.10">
    <property type="entry name" value="DNA Methylase, subunit A, domain 2"/>
    <property type="match status" value="1"/>
</dbReference>
<dbReference type="PANTHER" id="PTHR10629:SF52">
    <property type="entry name" value="DNA (CYTOSINE-5)-METHYLTRANSFERASE 1"/>
    <property type="match status" value="1"/>
</dbReference>
<evidence type="ECO:0000256" key="5">
    <source>
        <dbReference type="ARBA" id="ARBA00047422"/>
    </source>
</evidence>
<keyword evidence="3 6" id="KW-0949">S-adenosyl-L-methionine</keyword>
<keyword evidence="11" id="KW-1185">Reference proteome</keyword>
<dbReference type="GO" id="GO:0044027">
    <property type="term" value="P:negative regulation of gene expression via chromosomal CpG island methylation"/>
    <property type="evidence" value="ECO:0007669"/>
    <property type="project" value="TreeGrafter"/>
</dbReference>
<dbReference type="OrthoDB" id="32195at2"/>
<keyword evidence="2 6" id="KW-0808">Transferase</keyword>
<dbReference type="InterPro" id="IPR029063">
    <property type="entry name" value="SAM-dependent_MTases_sf"/>
</dbReference>
<proteinExistence type="inferred from homology"/>
<protein>
    <recommendedName>
        <fullName evidence="8">Cytosine-specific methyltransferase</fullName>
        <ecNumber evidence="8">2.1.1.37</ecNumber>
    </recommendedName>
</protein>
<dbReference type="GO" id="GO:0032259">
    <property type="term" value="P:methylation"/>
    <property type="evidence" value="ECO:0007669"/>
    <property type="project" value="UniProtKB-KW"/>
</dbReference>
<dbReference type="EMBL" id="RWIS01000021">
    <property type="protein sequence ID" value="RSK23945.1"/>
    <property type="molecule type" value="Genomic_DNA"/>
</dbReference>
<dbReference type="InterPro" id="IPR050390">
    <property type="entry name" value="C5-Methyltransferase"/>
</dbReference>
<comment type="similarity">
    <text evidence="6 7">Belongs to the class I-like SAM-binding methyltransferase superfamily. C5-methyltransferase family.</text>
</comment>
<dbReference type="RefSeq" id="WP_125433694.1">
    <property type="nucleotide sequence ID" value="NZ_RWIS01000021.1"/>
</dbReference>
<evidence type="ECO:0000313" key="11">
    <source>
        <dbReference type="Proteomes" id="UP000280066"/>
    </source>
</evidence>
<comment type="caution">
    <text evidence="10">The sequence shown here is derived from an EMBL/GenBank/DDBJ whole genome shotgun (WGS) entry which is preliminary data.</text>
</comment>
<gene>
    <name evidence="10" type="ORF">EI290_21395</name>
</gene>
<evidence type="ECO:0000313" key="10">
    <source>
        <dbReference type="EMBL" id="RSK23945.1"/>
    </source>
</evidence>
<dbReference type="Gene3D" id="3.40.50.150">
    <property type="entry name" value="Vaccinia Virus protein VP39"/>
    <property type="match status" value="1"/>
</dbReference>
<evidence type="ECO:0000256" key="7">
    <source>
        <dbReference type="RuleBase" id="RU000416"/>
    </source>
</evidence>
<dbReference type="PRINTS" id="PR00105">
    <property type="entry name" value="C5METTRFRASE"/>
</dbReference>
<organism evidence="10 11">
    <name type="scientific">Hymenobacter metallilatus</name>
    <dbReference type="NCBI Taxonomy" id="2493666"/>
    <lineage>
        <taxon>Bacteria</taxon>
        <taxon>Pseudomonadati</taxon>
        <taxon>Bacteroidota</taxon>
        <taxon>Cytophagia</taxon>
        <taxon>Cytophagales</taxon>
        <taxon>Hymenobacteraceae</taxon>
        <taxon>Hymenobacter</taxon>
    </lineage>
</organism>